<evidence type="ECO:0000313" key="4">
    <source>
        <dbReference type="Proteomes" id="UP000325255"/>
    </source>
</evidence>
<dbReference type="Proteomes" id="UP000325255">
    <property type="component" value="Unassembled WGS sequence"/>
</dbReference>
<keyword evidence="4" id="KW-1185">Reference proteome</keyword>
<keyword evidence="2" id="KW-0812">Transmembrane</keyword>
<sequence>MVMLLTGCAQRLAGYDRYGNPVYEEDSTGEVVGIVALVGAAALLGAVLASDNDKHDGRRASHGKRYRRSDRDRY</sequence>
<evidence type="ECO:0000313" key="3">
    <source>
        <dbReference type="EMBL" id="KAA5610436.1"/>
    </source>
</evidence>
<keyword evidence="2" id="KW-1133">Transmembrane helix</keyword>
<protein>
    <submittedName>
        <fullName evidence="3">Uncharacterized protein</fullName>
    </submittedName>
</protein>
<organism evidence="3 4">
    <name type="scientific">Rhodovastum atsumiense</name>
    <dbReference type="NCBI Taxonomy" id="504468"/>
    <lineage>
        <taxon>Bacteria</taxon>
        <taxon>Pseudomonadati</taxon>
        <taxon>Pseudomonadota</taxon>
        <taxon>Alphaproteobacteria</taxon>
        <taxon>Acetobacterales</taxon>
        <taxon>Acetobacteraceae</taxon>
        <taxon>Rhodovastum</taxon>
    </lineage>
</organism>
<dbReference type="AlphaFoldDB" id="A0A5M6IQ93"/>
<evidence type="ECO:0000256" key="2">
    <source>
        <dbReference type="SAM" id="Phobius"/>
    </source>
</evidence>
<gene>
    <name evidence="3" type="ORF">F1189_18955</name>
</gene>
<comment type="caution">
    <text evidence="3">The sequence shown here is derived from an EMBL/GenBank/DDBJ whole genome shotgun (WGS) entry which is preliminary data.</text>
</comment>
<name>A0A5M6IQ93_9PROT</name>
<feature type="region of interest" description="Disordered" evidence="1">
    <location>
        <begin position="52"/>
        <end position="74"/>
    </location>
</feature>
<evidence type="ECO:0000256" key="1">
    <source>
        <dbReference type="SAM" id="MobiDB-lite"/>
    </source>
</evidence>
<keyword evidence="2" id="KW-0472">Membrane</keyword>
<reference evidence="3 4" key="1">
    <citation type="submission" date="2019-09" db="EMBL/GenBank/DDBJ databases">
        <title>Genome sequence of Rhodovastum atsumiense, a diverse member of the Acetobacteraceae family of non-sulfur purple photosynthetic bacteria.</title>
        <authorList>
            <person name="Meyer T."/>
            <person name="Kyndt J."/>
        </authorList>
    </citation>
    <scope>NUCLEOTIDE SEQUENCE [LARGE SCALE GENOMIC DNA]</scope>
    <source>
        <strain evidence="3 4">DSM 21279</strain>
    </source>
</reference>
<proteinExistence type="predicted"/>
<dbReference type="RefSeq" id="WP_150042442.1">
    <property type="nucleotide sequence ID" value="NZ_OW485601.1"/>
</dbReference>
<feature type="transmembrane region" description="Helical" evidence="2">
    <location>
        <begin position="31"/>
        <end position="49"/>
    </location>
</feature>
<accession>A0A5M6IQ93</accession>
<dbReference type="EMBL" id="VWPK01000032">
    <property type="protein sequence ID" value="KAA5610436.1"/>
    <property type="molecule type" value="Genomic_DNA"/>
</dbReference>